<reference evidence="1" key="1">
    <citation type="journal article" date="2015" name="Nature">
        <title>Complex archaea that bridge the gap between prokaryotes and eukaryotes.</title>
        <authorList>
            <person name="Spang A."/>
            <person name="Saw J.H."/>
            <person name="Jorgensen S.L."/>
            <person name="Zaremba-Niedzwiedzka K."/>
            <person name="Martijn J."/>
            <person name="Lind A.E."/>
            <person name="van Eijk R."/>
            <person name="Schleper C."/>
            <person name="Guy L."/>
            <person name="Ettema T.J."/>
        </authorList>
    </citation>
    <scope>NUCLEOTIDE SEQUENCE</scope>
</reference>
<organism evidence="1">
    <name type="scientific">marine sediment metagenome</name>
    <dbReference type="NCBI Taxonomy" id="412755"/>
    <lineage>
        <taxon>unclassified sequences</taxon>
        <taxon>metagenomes</taxon>
        <taxon>ecological metagenomes</taxon>
    </lineage>
</organism>
<dbReference type="EMBL" id="LAZR01036056">
    <property type="protein sequence ID" value="KKL25858.1"/>
    <property type="molecule type" value="Genomic_DNA"/>
</dbReference>
<evidence type="ECO:0000313" key="1">
    <source>
        <dbReference type="EMBL" id="KKL25858.1"/>
    </source>
</evidence>
<name>A0A0F9EPR6_9ZZZZ</name>
<dbReference type="AlphaFoldDB" id="A0A0F9EPR6"/>
<accession>A0A0F9EPR6</accession>
<gene>
    <name evidence="1" type="ORF">LCGC14_2401090</name>
</gene>
<sequence>MLQISKSEYERRRKLTHADMTAHEVASWWDFPNEFRGRAGVEIGGKLVWIDRTKGSVPTVIRRAYLPY</sequence>
<protein>
    <submittedName>
        <fullName evidence="1">Uncharacterized protein</fullName>
    </submittedName>
</protein>
<proteinExistence type="predicted"/>
<comment type="caution">
    <text evidence="1">The sequence shown here is derived from an EMBL/GenBank/DDBJ whole genome shotgun (WGS) entry which is preliminary data.</text>
</comment>